<dbReference type="AlphaFoldDB" id="A0A1S1NXF5"/>
<dbReference type="Gene3D" id="3.40.1350.10">
    <property type="match status" value="1"/>
</dbReference>
<keyword evidence="2" id="KW-0540">Nuclease</keyword>
<dbReference type="Proteomes" id="UP000322553">
    <property type="component" value="Chromosome"/>
</dbReference>
<dbReference type="RefSeq" id="WP_070977685.1">
    <property type="nucleotide sequence ID" value="NZ_CP043420.1"/>
</dbReference>
<dbReference type="InterPro" id="IPR014883">
    <property type="entry name" value="VRR_NUC"/>
</dbReference>
<keyword evidence="5" id="KW-1185">Reference proteome</keyword>
<dbReference type="EMBL" id="CP043420">
    <property type="protein sequence ID" value="QEL11340.1"/>
    <property type="molecule type" value="Genomic_DNA"/>
</dbReference>
<dbReference type="GO" id="GO:0004518">
    <property type="term" value="F:nuclease activity"/>
    <property type="evidence" value="ECO:0007669"/>
    <property type="project" value="UniProtKB-KW"/>
</dbReference>
<dbReference type="STRING" id="657387.BH688_05705"/>
<accession>A0A1S1NXF5</accession>
<sequence>MPQEIDIETAFVRHVRRRGYEALKLVLASQRGWPDRTCPLPGGRICYIELKHPDGTGRESAQQRKTRTWLEARGHPVLVTDDLETAKMWFDEQLEIARAL</sequence>
<keyword evidence="3" id="KW-0378">Hydrolase</keyword>
<proteinExistence type="predicted"/>
<dbReference type="KEGG" id="kuy:FY550_09440"/>
<dbReference type="GO" id="GO:0003676">
    <property type="term" value="F:nucleic acid binding"/>
    <property type="evidence" value="ECO:0007669"/>
    <property type="project" value="InterPro"/>
</dbReference>
<dbReference type="SMART" id="SM00990">
    <property type="entry name" value="VRR_NUC"/>
    <property type="match status" value="1"/>
</dbReference>
<protein>
    <submittedName>
        <fullName evidence="4">VRR-NUC domain-containing protein</fullName>
    </submittedName>
</protein>
<gene>
    <name evidence="4" type="ORF">FY550_09440</name>
</gene>
<dbReference type="GO" id="GO:0016788">
    <property type="term" value="F:hydrolase activity, acting on ester bonds"/>
    <property type="evidence" value="ECO:0007669"/>
    <property type="project" value="InterPro"/>
</dbReference>
<reference evidence="4 5" key="1">
    <citation type="submission" date="2019-08" db="EMBL/GenBank/DDBJ databases">
        <title>Complete genome sequence of Kushneria sp. YCWA18, a halophilic phosphate-solubilizing bacterium isolated from Daqiao saltern in China.</title>
        <authorList>
            <person name="Du G.-X."/>
            <person name="Qu L.-Y."/>
        </authorList>
    </citation>
    <scope>NUCLEOTIDE SEQUENCE [LARGE SCALE GENOMIC DNA]</scope>
    <source>
        <strain evidence="4 5">YCWA18</strain>
    </source>
</reference>
<evidence type="ECO:0000256" key="2">
    <source>
        <dbReference type="ARBA" id="ARBA00022722"/>
    </source>
</evidence>
<evidence type="ECO:0000256" key="3">
    <source>
        <dbReference type="ARBA" id="ARBA00022801"/>
    </source>
</evidence>
<organism evidence="4 5">
    <name type="scientific">Kushneria phosphatilytica</name>
    <dbReference type="NCBI Taxonomy" id="657387"/>
    <lineage>
        <taxon>Bacteria</taxon>
        <taxon>Pseudomonadati</taxon>
        <taxon>Pseudomonadota</taxon>
        <taxon>Gammaproteobacteria</taxon>
        <taxon>Oceanospirillales</taxon>
        <taxon>Halomonadaceae</taxon>
        <taxon>Kushneria</taxon>
    </lineage>
</organism>
<evidence type="ECO:0000313" key="5">
    <source>
        <dbReference type="Proteomes" id="UP000322553"/>
    </source>
</evidence>
<evidence type="ECO:0000313" key="4">
    <source>
        <dbReference type="EMBL" id="QEL11340.1"/>
    </source>
</evidence>
<evidence type="ECO:0000256" key="1">
    <source>
        <dbReference type="ARBA" id="ARBA00001946"/>
    </source>
</evidence>
<dbReference type="InterPro" id="IPR011856">
    <property type="entry name" value="tRNA_endonuc-like_dom_sf"/>
</dbReference>
<name>A0A1S1NXF5_9GAMM</name>
<dbReference type="OrthoDB" id="6706702at2"/>
<comment type="cofactor">
    <cofactor evidence="1">
        <name>Mg(2+)</name>
        <dbReference type="ChEBI" id="CHEBI:18420"/>
    </cofactor>
</comment>